<feature type="non-terminal residue" evidence="3">
    <location>
        <position position="230"/>
    </location>
</feature>
<accession>A0A087T357</accession>
<dbReference type="Gene3D" id="1.20.120.20">
    <property type="entry name" value="Apolipoprotein"/>
    <property type="match status" value="1"/>
</dbReference>
<protein>
    <submittedName>
        <fullName evidence="3">Uncharacterized protein</fullName>
    </submittedName>
</protein>
<keyword evidence="4" id="KW-1185">Reference proteome</keyword>
<feature type="region of interest" description="Disordered" evidence="2">
    <location>
        <begin position="202"/>
        <end position="230"/>
    </location>
</feature>
<dbReference type="OrthoDB" id="6472217at2759"/>
<keyword evidence="1" id="KW-0175">Coiled coil</keyword>
<name>A0A087T357_STEMI</name>
<proteinExistence type="predicted"/>
<feature type="compositionally biased region" description="Basic and acidic residues" evidence="2">
    <location>
        <begin position="202"/>
        <end position="216"/>
    </location>
</feature>
<gene>
    <name evidence="3" type="ORF">X975_25677</name>
</gene>
<evidence type="ECO:0000256" key="1">
    <source>
        <dbReference type="SAM" id="Coils"/>
    </source>
</evidence>
<evidence type="ECO:0000313" key="3">
    <source>
        <dbReference type="EMBL" id="KFM59546.1"/>
    </source>
</evidence>
<reference evidence="3 4" key="1">
    <citation type="submission" date="2013-11" db="EMBL/GenBank/DDBJ databases">
        <title>Genome sequencing of Stegodyphus mimosarum.</title>
        <authorList>
            <person name="Bechsgaard J."/>
        </authorList>
    </citation>
    <scope>NUCLEOTIDE SEQUENCE [LARGE SCALE GENOMIC DNA]</scope>
</reference>
<evidence type="ECO:0000313" key="4">
    <source>
        <dbReference type="Proteomes" id="UP000054359"/>
    </source>
</evidence>
<organism evidence="3 4">
    <name type="scientific">Stegodyphus mimosarum</name>
    <name type="common">African social velvet spider</name>
    <dbReference type="NCBI Taxonomy" id="407821"/>
    <lineage>
        <taxon>Eukaryota</taxon>
        <taxon>Metazoa</taxon>
        <taxon>Ecdysozoa</taxon>
        <taxon>Arthropoda</taxon>
        <taxon>Chelicerata</taxon>
        <taxon>Arachnida</taxon>
        <taxon>Araneae</taxon>
        <taxon>Araneomorphae</taxon>
        <taxon>Entelegynae</taxon>
        <taxon>Eresoidea</taxon>
        <taxon>Eresidae</taxon>
        <taxon>Stegodyphus</taxon>
    </lineage>
</organism>
<dbReference type="AlphaFoldDB" id="A0A087T357"/>
<dbReference type="Proteomes" id="UP000054359">
    <property type="component" value="Unassembled WGS sequence"/>
</dbReference>
<evidence type="ECO:0000256" key="2">
    <source>
        <dbReference type="SAM" id="MobiDB-lite"/>
    </source>
</evidence>
<feature type="coiled-coil region" evidence="1">
    <location>
        <begin position="49"/>
        <end position="80"/>
    </location>
</feature>
<sequence>MEEKLRQLVTAFAAFQEKMEGTVNSVKEAMKTGQESVKEEMKTGQVSVKDEMKAVQESVKEEMKAVQESVKDEMKAVKEEITCIIEIKFEGLNDARIETSGLLKSTSIHLLAELPKDPEFGNIYAYLKDPDNFEHADLAAIRKRARNYEIIDNLLFYIKSTNEYHEDGNNPEFKGKHPGIPMCKEPVCRIVKAKDKIYRQDIRRCHSSEGKKEKNNSHQGTGSRDGESRG</sequence>
<dbReference type="EMBL" id="KK113189">
    <property type="protein sequence ID" value="KFM59546.1"/>
    <property type="molecule type" value="Genomic_DNA"/>
</dbReference>